<keyword evidence="12" id="KW-1185">Reference proteome</keyword>
<dbReference type="SUPFAM" id="SSF50249">
    <property type="entry name" value="Nucleic acid-binding proteins"/>
    <property type="match status" value="1"/>
</dbReference>
<feature type="domain" description="MCM10 OB-fold" evidence="10">
    <location>
        <begin position="169"/>
        <end position="290"/>
    </location>
</feature>
<proteinExistence type="inferred from homology"/>
<dbReference type="GO" id="GO:0043596">
    <property type="term" value="C:nuclear replication fork"/>
    <property type="evidence" value="ECO:0007669"/>
    <property type="project" value="TreeGrafter"/>
</dbReference>
<dbReference type="EMBL" id="KV454012">
    <property type="protein sequence ID" value="ODV97433.1"/>
    <property type="molecule type" value="Genomic_DNA"/>
</dbReference>
<dbReference type="PANTHER" id="PTHR13454:SF11">
    <property type="entry name" value="PROTEIN MCM10 HOMOLOG"/>
    <property type="match status" value="1"/>
</dbReference>
<dbReference type="GO" id="GO:0003697">
    <property type="term" value="F:single-stranded DNA binding"/>
    <property type="evidence" value="ECO:0007669"/>
    <property type="project" value="InterPro"/>
</dbReference>
<dbReference type="Pfam" id="PF09329">
    <property type="entry name" value="zf-primase"/>
    <property type="match status" value="1"/>
</dbReference>
<dbReference type="InterPro" id="IPR055065">
    <property type="entry name" value="OB_MCM10"/>
</dbReference>
<feature type="compositionally biased region" description="Low complexity" evidence="8">
    <location>
        <begin position="111"/>
        <end position="123"/>
    </location>
</feature>
<accession>A0A1E4U088</accession>
<feature type="compositionally biased region" description="Low complexity" evidence="8">
    <location>
        <begin position="456"/>
        <end position="465"/>
    </location>
</feature>
<evidence type="ECO:0000256" key="3">
    <source>
        <dbReference type="ARBA" id="ARBA00022705"/>
    </source>
</evidence>
<feature type="compositionally biased region" description="Basic and acidic residues" evidence="8">
    <location>
        <begin position="126"/>
        <end position="137"/>
    </location>
</feature>
<feature type="compositionally biased region" description="Polar residues" evidence="8">
    <location>
        <begin position="66"/>
        <end position="80"/>
    </location>
</feature>
<feature type="compositionally biased region" description="Basic and acidic residues" evidence="8">
    <location>
        <begin position="1"/>
        <end position="14"/>
    </location>
</feature>
<evidence type="ECO:0000256" key="8">
    <source>
        <dbReference type="SAM" id="MobiDB-lite"/>
    </source>
</evidence>
<protein>
    <submittedName>
        <fullName evidence="11">Uncharacterized protein</fullName>
    </submittedName>
</protein>
<feature type="region of interest" description="Disordered" evidence="8">
    <location>
        <begin position="47"/>
        <end position="90"/>
    </location>
</feature>
<evidence type="ECO:0000256" key="2">
    <source>
        <dbReference type="ARBA" id="ARBA00009679"/>
    </source>
</evidence>
<reference evidence="12" key="1">
    <citation type="submission" date="2016-05" db="EMBL/GenBank/DDBJ databases">
        <title>Comparative genomics of biotechnologically important yeasts.</title>
        <authorList>
            <consortium name="DOE Joint Genome Institute"/>
            <person name="Riley R."/>
            <person name="Haridas S."/>
            <person name="Wolfe K.H."/>
            <person name="Lopes M.R."/>
            <person name="Hittinger C.T."/>
            <person name="Goker M."/>
            <person name="Salamov A."/>
            <person name="Wisecaver J."/>
            <person name="Long T.M."/>
            <person name="Aerts A.L."/>
            <person name="Barry K."/>
            <person name="Choi C."/>
            <person name="Clum A."/>
            <person name="Coughlan A.Y."/>
            <person name="Deshpande S."/>
            <person name="Douglass A.P."/>
            <person name="Hanson S.J."/>
            <person name="Klenk H.-P."/>
            <person name="Labutti K."/>
            <person name="Lapidus A."/>
            <person name="Lindquist E."/>
            <person name="Lipzen A."/>
            <person name="Meier-Kolthoff J.P."/>
            <person name="Ohm R.A."/>
            <person name="Otillar R.P."/>
            <person name="Pangilinan J."/>
            <person name="Peng Y."/>
            <person name="Rokas A."/>
            <person name="Rosa C.A."/>
            <person name="Scheuner C."/>
            <person name="Sibirny A.A."/>
            <person name="Slot J.C."/>
            <person name="Stielow J.B."/>
            <person name="Sun H."/>
            <person name="Kurtzman C.P."/>
            <person name="Blackwell M."/>
            <person name="Grigoriev I.V."/>
            <person name="Jeffries T.W."/>
        </authorList>
    </citation>
    <scope>NUCLEOTIDE SEQUENCE [LARGE SCALE GENOMIC DNA]</scope>
    <source>
        <strain evidence="12">NRRL Y-2460</strain>
    </source>
</reference>
<sequence length="544" mass="62682">MDDFKMDADPREIVSDDEFASALTDNEDNEEEQLLKQLNDLQRRKDEIAQKIERKKQAKLQHATEHSSGPSFFVKSQKQQVNDEEKQLEETEIENRLKRQVQQKLVSHGTGFSSSSGSSSSSFVDRMNKSRKDRELKISKEKNLMKSRVYTFGDEIETLSISVDEKDIYTGKKLSKRYLHKEQLAKMLNDKKIMRIDKLFAKVSPPDYKDPEYSNWVVIAVIIAKTEPTPTSDSSLSSKKRSSKYLRLTLSDFTLNCDLLLFGQAFEKYWKLRVGDIIAVLNPAIWPWKNRNYDSSKPVNGFNLMLKTDDSSVLEIGSCADFGRCKAIKKDGKECGAPIDLSKQVHCQFHLEFALKKTAAKRMEFNNQSSFNSNKNSLVSKKYGYYDENGYRKDPEVEYSDRIAQVGKLYFSNPQAARAFYNDEFSNPETLKNLSNKKRKLTDIQNEKRLLKMLNLKNGNSYNNNDDSESSLEERKEMSKNQKVFSKVFQATTLKKIGFDPTGTLNSKKVKNPNLKLNLLKEELKKKTKDNDNENDSDDLEIIF</sequence>
<feature type="compositionally biased region" description="Basic and acidic residues" evidence="8">
    <location>
        <begin position="81"/>
        <end position="90"/>
    </location>
</feature>
<evidence type="ECO:0000313" key="11">
    <source>
        <dbReference type="EMBL" id="ODV97433.1"/>
    </source>
</evidence>
<dbReference type="GO" id="GO:0008270">
    <property type="term" value="F:zinc ion binding"/>
    <property type="evidence" value="ECO:0007669"/>
    <property type="project" value="UniProtKB-KW"/>
</dbReference>
<keyword evidence="7" id="KW-0539">Nucleus</keyword>
<dbReference type="GO" id="GO:0006270">
    <property type="term" value="P:DNA replication initiation"/>
    <property type="evidence" value="ECO:0007669"/>
    <property type="project" value="InterPro"/>
</dbReference>
<evidence type="ECO:0000256" key="4">
    <source>
        <dbReference type="ARBA" id="ARBA00022723"/>
    </source>
</evidence>
<name>A0A1E4U088_PACTA</name>
<keyword evidence="4" id="KW-0479">Metal-binding</keyword>
<dbReference type="InterPro" id="IPR012340">
    <property type="entry name" value="NA-bd_OB-fold"/>
</dbReference>
<evidence type="ECO:0000259" key="9">
    <source>
        <dbReference type="Pfam" id="PF09329"/>
    </source>
</evidence>
<keyword evidence="3" id="KW-0235">DNA replication</keyword>
<dbReference type="Gene3D" id="2.40.50.140">
    <property type="entry name" value="Nucleic acid-binding proteins"/>
    <property type="match status" value="1"/>
</dbReference>
<dbReference type="PANTHER" id="PTHR13454">
    <property type="entry name" value="PROTEIN MCM10 HOMOLOG"/>
    <property type="match status" value="1"/>
</dbReference>
<evidence type="ECO:0000256" key="5">
    <source>
        <dbReference type="ARBA" id="ARBA00022771"/>
    </source>
</evidence>
<dbReference type="GO" id="GO:0003688">
    <property type="term" value="F:DNA replication origin binding"/>
    <property type="evidence" value="ECO:0007669"/>
    <property type="project" value="TreeGrafter"/>
</dbReference>
<keyword evidence="6" id="KW-0862">Zinc</keyword>
<dbReference type="Pfam" id="PF22379">
    <property type="entry name" value="OB_MCM10"/>
    <property type="match status" value="1"/>
</dbReference>
<evidence type="ECO:0000313" key="12">
    <source>
        <dbReference type="Proteomes" id="UP000094236"/>
    </source>
</evidence>
<dbReference type="Proteomes" id="UP000094236">
    <property type="component" value="Unassembled WGS sequence"/>
</dbReference>
<dbReference type="InterPro" id="IPR040184">
    <property type="entry name" value="Mcm10"/>
</dbReference>
<comment type="subcellular location">
    <subcellularLocation>
        <location evidence="1">Nucleus</location>
    </subcellularLocation>
</comment>
<feature type="region of interest" description="Disordered" evidence="8">
    <location>
        <begin position="104"/>
        <end position="137"/>
    </location>
</feature>
<dbReference type="InterPro" id="IPR015408">
    <property type="entry name" value="Znf_Mcm10/DnaG"/>
</dbReference>
<dbReference type="OrthoDB" id="273123at2759"/>
<evidence type="ECO:0000256" key="1">
    <source>
        <dbReference type="ARBA" id="ARBA00004123"/>
    </source>
</evidence>
<feature type="region of interest" description="Disordered" evidence="8">
    <location>
        <begin position="1"/>
        <end position="31"/>
    </location>
</feature>
<organism evidence="11 12">
    <name type="scientific">Pachysolen tannophilus NRRL Y-2460</name>
    <dbReference type="NCBI Taxonomy" id="669874"/>
    <lineage>
        <taxon>Eukaryota</taxon>
        <taxon>Fungi</taxon>
        <taxon>Dikarya</taxon>
        <taxon>Ascomycota</taxon>
        <taxon>Saccharomycotina</taxon>
        <taxon>Pichiomycetes</taxon>
        <taxon>Pachysolenaceae</taxon>
        <taxon>Pachysolen</taxon>
    </lineage>
</organism>
<evidence type="ECO:0000256" key="6">
    <source>
        <dbReference type="ARBA" id="ARBA00022833"/>
    </source>
</evidence>
<feature type="domain" description="Zinc finger Mcm10/DnaG-type" evidence="9">
    <location>
        <begin position="317"/>
        <end position="362"/>
    </location>
</feature>
<evidence type="ECO:0000256" key="7">
    <source>
        <dbReference type="ARBA" id="ARBA00023242"/>
    </source>
</evidence>
<feature type="region of interest" description="Disordered" evidence="8">
    <location>
        <begin position="456"/>
        <end position="477"/>
    </location>
</feature>
<evidence type="ECO:0000259" key="10">
    <source>
        <dbReference type="Pfam" id="PF22379"/>
    </source>
</evidence>
<dbReference type="STRING" id="669874.A0A1E4U088"/>
<feature type="compositionally biased region" description="Acidic residues" evidence="8">
    <location>
        <begin position="15"/>
        <end position="31"/>
    </location>
</feature>
<gene>
    <name evidence="11" type="ORF">PACTADRAFT_74935</name>
</gene>
<dbReference type="AlphaFoldDB" id="A0A1E4U088"/>
<keyword evidence="5" id="KW-0863">Zinc-finger</keyword>
<comment type="similarity">
    <text evidence="2">Belongs to the MCM10 family.</text>
</comment>